<name>A0A1W0WZ42_HYPEX</name>
<proteinExistence type="predicted"/>
<evidence type="ECO:0000313" key="2">
    <source>
        <dbReference type="Proteomes" id="UP000192578"/>
    </source>
</evidence>
<protein>
    <submittedName>
        <fullName evidence="1">Uncharacterized protein</fullName>
    </submittedName>
</protein>
<dbReference type="EMBL" id="MTYJ01000030">
    <property type="protein sequence ID" value="OQV20463.1"/>
    <property type="molecule type" value="Genomic_DNA"/>
</dbReference>
<dbReference type="OrthoDB" id="10563517at2759"/>
<evidence type="ECO:0000313" key="1">
    <source>
        <dbReference type="EMBL" id="OQV20463.1"/>
    </source>
</evidence>
<dbReference type="Proteomes" id="UP000192578">
    <property type="component" value="Unassembled WGS sequence"/>
</dbReference>
<gene>
    <name evidence="1" type="ORF">BV898_05508</name>
</gene>
<reference evidence="2" key="1">
    <citation type="submission" date="2017-01" db="EMBL/GenBank/DDBJ databases">
        <title>Comparative genomics of anhydrobiosis in the tardigrade Hypsibius dujardini.</title>
        <authorList>
            <person name="Yoshida Y."/>
            <person name="Koutsovoulos G."/>
            <person name="Laetsch D."/>
            <person name="Stevens L."/>
            <person name="Kumar S."/>
            <person name="Horikawa D."/>
            <person name="Ishino K."/>
            <person name="Komine S."/>
            <person name="Tomita M."/>
            <person name="Blaxter M."/>
            <person name="Arakawa K."/>
        </authorList>
    </citation>
    <scope>NUCLEOTIDE SEQUENCE [LARGE SCALE GENOMIC DNA]</scope>
    <source>
        <strain evidence="2">Z151</strain>
    </source>
</reference>
<sequence length="141" mass="15835">MPAPCDLAYKAGIRGVMAAMPSPRLSPFEAVKDALTHLAPMGENMVDCCNILPRRMRLQRVHEYLTSLLQQGFPTSDSLTSISVYLRVRGLKHVRFCIRTEVSSSGFDVTASWLAFMLWCTQRNPIVVDGVNRIEFAKFVN</sequence>
<keyword evidence="2" id="KW-1185">Reference proteome</keyword>
<accession>A0A1W0WZ42</accession>
<organism evidence="1 2">
    <name type="scientific">Hypsibius exemplaris</name>
    <name type="common">Freshwater tardigrade</name>
    <dbReference type="NCBI Taxonomy" id="2072580"/>
    <lineage>
        <taxon>Eukaryota</taxon>
        <taxon>Metazoa</taxon>
        <taxon>Ecdysozoa</taxon>
        <taxon>Tardigrada</taxon>
        <taxon>Eutardigrada</taxon>
        <taxon>Parachela</taxon>
        <taxon>Hypsibioidea</taxon>
        <taxon>Hypsibiidae</taxon>
        <taxon>Hypsibius</taxon>
    </lineage>
</organism>
<comment type="caution">
    <text evidence="1">The sequence shown here is derived from an EMBL/GenBank/DDBJ whole genome shotgun (WGS) entry which is preliminary data.</text>
</comment>
<dbReference type="AlphaFoldDB" id="A0A1W0WZ42"/>